<keyword evidence="1" id="KW-1133">Transmembrane helix</keyword>
<feature type="transmembrane region" description="Helical" evidence="1">
    <location>
        <begin position="41"/>
        <end position="65"/>
    </location>
</feature>
<organism evidence="2 3">
    <name type="scientific">Murimonas intestini</name>
    <dbReference type="NCBI Taxonomy" id="1337051"/>
    <lineage>
        <taxon>Bacteria</taxon>
        <taxon>Bacillati</taxon>
        <taxon>Bacillota</taxon>
        <taxon>Clostridia</taxon>
        <taxon>Lachnospirales</taxon>
        <taxon>Lachnospiraceae</taxon>
        <taxon>Murimonas</taxon>
    </lineage>
</organism>
<feature type="transmembrane region" description="Helical" evidence="1">
    <location>
        <begin position="6"/>
        <end position="29"/>
    </location>
</feature>
<dbReference type="Proteomes" id="UP000245412">
    <property type="component" value="Unassembled WGS sequence"/>
</dbReference>
<evidence type="ECO:0000256" key="1">
    <source>
        <dbReference type="SAM" id="Phobius"/>
    </source>
</evidence>
<evidence type="ECO:0000313" key="2">
    <source>
        <dbReference type="EMBL" id="PWJ78328.1"/>
    </source>
</evidence>
<gene>
    <name evidence="2" type="ORF">C7383_102466</name>
</gene>
<evidence type="ECO:0000313" key="3">
    <source>
        <dbReference type="Proteomes" id="UP000245412"/>
    </source>
</evidence>
<feature type="transmembrane region" description="Helical" evidence="1">
    <location>
        <begin position="132"/>
        <end position="154"/>
    </location>
</feature>
<feature type="transmembrane region" description="Helical" evidence="1">
    <location>
        <begin position="71"/>
        <end position="89"/>
    </location>
</feature>
<keyword evidence="1" id="KW-0472">Membrane</keyword>
<dbReference type="EMBL" id="QGGY01000002">
    <property type="protein sequence ID" value="PWJ78328.1"/>
    <property type="molecule type" value="Genomic_DNA"/>
</dbReference>
<name>A0AB73T8V2_9FIRM</name>
<sequence length="193" mass="19904">MRKINVSSLSILAFAAAVNVIGGSIALFFRLPVYLDTVGTMMAAALLGPVYGMVPGLISGLVSGFTSDIYALYYIPVQLITGAMAGLLFKKFDMKGFRIIPAAACISLPGTVVSAAITAAVFGGITSSGSTVLVQLLHGAGLNMTASVCAVQALTDYADRAIVLLLVIMILAALPSSMKFMIRKGNTGHGALQ</sequence>
<keyword evidence="3" id="KW-1185">Reference proteome</keyword>
<dbReference type="RefSeq" id="WP_109625252.1">
    <property type="nucleotide sequence ID" value="NZ_JANKBI010000005.1"/>
</dbReference>
<reference evidence="2 3" key="1">
    <citation type="submission" date="2018-05" db="EMBL/GenBank/DDBJ databases">
        <authorList>
            <person name="Goeker M."/>
            <person name="Huntemann M."/>
            <person name="Clum A."/>
            <person name="Pillay M."/>
            <person name="Palaniappan K."/>
            <person name="Varghese N."/>
            <person name="Mikhailova N."/>
            <person name="Stamatis D."/>
            <person name="Reddy T."/>
            <person name="Daum C."/>
            <person name="Shapiro N."/>
            <person name="Ivanova N."/>
            <person name="Kyrpides N."/>
            <person name="Woyke T."/>
        </authorList>
    </citation>
    <scope>NUCLEOTIDE SEQUENCE [LARGE SCALE GENOMIC DNA]</scope>
    <source>
        <strain evidence="2 3">DSM 26524</strain>
    </source>
</reference>
<dbReference type="AlphaFoldDB" id="A0AB73T8V2"/>
<keyword evidence="1" id="KW-0812">Transmembrane</keyword>
<proteinExistence type="predicted"/>
<comment type="caution">
    <text evidence="2">The sequence shown here is derived from an EMBL/GenBank/DDBJ whole genome shotgun (WGS) entry which is preliminary data.</text>
</comment>
<protein>
    <submittedName>
        <fullName evidence="2">Energy-coupling factor transport system substrate-specific component</fullName>
    </submittedName>
</protein>
<feature type="transmembrane region" description="Helical" evidence="1">
    <location>
        <begin position="161"/>
        <end position="182"/>
    </location>
</feature>
<accession>A0AB73T8V2</accession>
<feature type="transmembrane region" description="Helical" evidence="1">
    <location>
        <begin position="101"/>
        <end position="126"/>
    </location>
</feature>
<dbReference type="Gene3D" id="1.10.1760.20">
    <property type="match status" value="1"/>
</dbReference>